<protein>
    <submittedName>
        <fullName evidence="1">Uncharacterized protein</fullName>
    </submittedName>
</protein>
<comment type="caution">
    <text evidence="1">The sequence shown here is derived from an EMBL/GenBank/DDBJ whole genome shotgun (WGS) entry which is preliminary data.</text>
</comment>
<dbReference type="EMBL" id="MLYV02000341">
    <property type="protein sequence ID" value="PSS08851.1"/>
    <property type="molecule type" value="Genomic_DNA"/>
</dbReference>
<evidence type="ECO:0000313" key="2">
    <source>
        <dbReference type="Proteomes" id="UP000186601"/>
    </source>
</evidence>
<reference evidence="1 2" key="1">
    <citation type="submission" date="2018-02" db="EMBL/GenBank/DDBJ databases">
        <title>Genome sequence of the basidiomycete white-rot fungus Phlebia centrifuga.</title>
        <authorList>
            <person name="Granchi Z."/>
            <person name="Peng M."/>
            <person name="de Vries R.P."/>
            <person name="Hilden K."/>
            <person name="Makela M.R."/>
            <person name="Grigoriev I."/>
            <person name="Riley R."/>
        </authorList>
    </citation>
    <scope>NUCLEOTIDE SEQUENCE [LARGE SCALE GENOMIC DNA]</scope>
    <source>
        <strain evidence="1 2">FBCC195</strain>
    </source>
</reference>
<name>A0A2R6QIP7_9APHY</name>
<sequence length="95" mass="10057">MGNMRRADVITADPNVSVPIGSLIFPLAADAFKLYHGYAGSSVEDVSSKLLAENSPVQAEATAAGTLHNAINVSDEALVSIGEIRINKSSFNRRK</sequence>
<evidence type="ECO:0000313" key="1">
    <source>
        <dbReference type="EMBL" id="PSS08851.1"/>
    </source>
</evidence>
<keyword evidence="2" id="KW-1185">Reference proteome</keyword>
<dbReference type="AlphaFoldDB" id="A0A2R6QIP7"/>
<proteinExistence type="predicted"/>
<organism evidence="1 2">
    <name type="scientific">Hermanssonia centrifuga</name>
    <dbReference type="NCBI Taxonomy" id="98765"/>
    <lineage>
        <taxon>Eukaryota</taxon>
        <taxon>Fungi</taxon>
        <taxon>Dikarya</taxon>
        <taxon>Basidiomycota</taxon>
        <taxon>Agaricomycotina</taxon>
        <taxon>Agaricomycetes</taxon>
        <taxon>Polyporales</taxon>
        <taxon>Meruliaceae</taxon>
        <taxon>Hermanssonia</taxon>
    </lineage>
</organism>
<gene>
    <name evidence="1" type="ORF">PHLCEN_2v3466</name>
</gene>
<accession>A0A2R6QIP7</accession>
<dbReference type="Proteomes" id="UP000186601">
    <property type="component" value="Unassembled WGS sequence"/>
</dbReference>